<evidence type="ECO:0000256" key="1">
    <source>
        <dbReference type="ARBA" id="ARBA00001910"/>
    </source>
</evidence>
<evidence type="ECO:0000259" key="12">
    <source>
        <dbReference type="Pfam" id="PF21223"/>
    </source>
</evidence>
<keyword evidence="15" id="KW-1185">Reference proteome</keyword>
<evidence type="ECO:0000259" key="11">
    <source>
        <dbReference type="Pfam" id="PF12580"/>
    </source>
</evidence>
<feature type="domain" description="Peptidase S8/S53" evidence="10">
    <location>
        <begin position="31"/>
        <end position="520"/>
    </location>
</feature>
<dbReference type="PANTHER" id="PTHR43806:SF14">
    <property type="entry name" value="TRIPEPTIDYL-PEPTIDASE 2"/>
    <property type="match status" value="1"/>
</dbReference>
<dbReference type="Pfam" id="PF21223">
    <property type="entry name" value="TPPII_Ig-like-1"/>
    <property type="match status" value="1"/>
</dbReference>
<feature type="active site" description="Charge relay system" evidence="8">
    <location>
        <position position="282"/>
    </location>
</feature>
<dbReference type="InterPro" id="IPR050131">
    <property type="entry name" value="Peptidase_S8_subtilisin-like"/>
</dbReference>
<evidence type="ECO:0000259" key="10">
    <source>
        <dbReference type="Pfam" id="PF00082"/>
    </source>
</evidence>
<comment type="catalytic activity">
    <reaction evidence="1">
        <text>Release of an N-terminal tripeptide from a polypeptide.</text>
        <dbReference type="EC" id="3.4.14.10"/>
    </reaction>
</comment>
<dbReference type="PANTHER" id="PTHR43806">
    <property type="entry name" value="PEPTIDASE S8"/>
    <property type="match status" value="1"/>
</dbReference>
<evidence type="ECO:0000313" key="15">
    <source>
        <dbReference type="Proteomes" id="UP000241890"/>
    </source>
</evidence>
<evidence type="ECO:0000313" key="14">
    <source>
        <dbReference type="EMBL" id="GBG25276.1"/>
    </source>
</evidence>
<feature type="compositionally biased region" description="Low complexity" evidence="9">
    <location>
        <begin position="1122"/>
        <end position="1131"/>
    </location>
</feature>
<feature type="domain" description="Tripeptidyl peptidase II second Ig-like" evidence="11">
    <location>
        <begin position="865"/>
        <end position="1052"/>
    </location>
</feature>
<dbReference type="PRINTS" id="PR00723">
    <property type="entry name" value="SUBTILISIN"/>
</dbReference>
<dbReference type="Pfam" id="PF12580">
    <property type="entry name" value="TPPII"/>
    <property type="match status" value="1"/>
</dbReference>
<evidence type="ECO:0000256" key="8">
    <source>
        <dbReference type="PROSITE-ProRule" id="PRU01240"/>
    </source>
</evidence>
<feature type="compositionally biased region" description="Acidic residues" evidence="9">
    <location>
        <begin position="1155"/>
        <end position="1168"/>
    </location>
</feature>
<dbReference type="PROSITE" id="PS51892">
    <property type="entry name" value="SUBTILASE"/>
    <property type="match status" value="1"/>
</dbReference>
<dbReference type="EMBL" id="BEYU01000012">
    <property type="protein sequence ID" value="GBG25276.1"/>
    <property type="molecule type" value="Genomic_DNA"/>
</dbReference>
<dbReference type="InterPro" id="IPR015500">
    <property type="entry name" value="Peptidase_S8_subtilisin-rel"/>
</dbReference>
<dbReference type="InterPro" id="IPR046940">
    <property type="entry name" value="TPPII_Ig-like_sf"/>
</dbReference>
<accession>A0A2R5G2M8</accession>
<dbReference type="SUPFAM" id="SSF52743">
    <property type="entry name" value="Subtilisin-like"/>
    <property type="match status" value="1"/>
</dbReference>
<dbReference type="InterPro" id="IPR000209">
    <property type="entry name" value="Peptidase_S8/S53_dom"/>
</dbReference>
<feature type="domain" description="Tripeptidyl-peptidase II galactose-binding" evidence="13">
    <location>
        <begin position="730"/>
        <end position="827"/>
    </location>
</feature>
<dbReference type="GO" id="GO:0005829">
    <property type="term" value="C:cytosol"/>
    <property type="evidence" value="ECO:0007669"/>
    <property type="project" value="TreeGrafter"/>
</dbReference>
<dbReference type="InterPro" id="IPR023828">
    <property type="entry name" value="Peptidase_S8_Ser-AS"/>
</dbReference>
<reference evidence="14 15" key="1">
    <citation type="submission" date="2017-12" db="EMBL/GenBank/DDBJ databases">
        <title>Sequencing, de novo assembly and annotation of complete genome of a new Thraustochytrid species, strain FCC1311.</title>
        <authorList>
            <person name="Sedici K."/>
            <person name="Godart F."/>
            <person name="Aiese Cigliano R."/>
            <person name="Sanseverino W."/>
            <person name="Barakat M."/>
            <person name="Ortet P."/>
            <person name="Marechal E."/>
            <person name="Cagnac O."/>
            <person name="Amato A."/>
        </authorList>
    </citation>
    <scope>NUCLEOTIDE SEQUENCE [LARGE SCALE GENOMIC DNA]</scope>
</reference>
<dbReference type="Gene3D" id="3.40.50.200">
    <property type="entry name" value="Peptidase S8/S53 domain"/>
    <property type="match status" value="2"/>
</dbReference>
<evidence type="ECO:0000256" key="6">
    <source>
        <dbReference type="ARBA" id="ARBA00022825"/>
    </source>
</evidence>
<organism evidence="14 15">
    <name type="scientific">Hondaea fermentalgiana</name>
    <dbReference type="NCBI Taxonomy" id="2315210"/>
    <lineage>
        <taxon>Eukaryota</taxon>
        <taxon>Sar</taxon>
        <taxon>Stramenopiles</taxon>
        <taxon>Bigyra</taxon>
        <taxon>Labyrinthulomycetes</taxon>
        <taxon>Thraustochytrida</taxon>
        <taxon>Thraustochytriidae</taxon>
        <taxon>Hondaea</taxon>
    </lineage>
</organism>
<dbReference type="Pfam" id="PF00082">
    <property type="entry name" value="Peptidase_S8"/>
    <property type="match status" value="1"/>
</dbReference>
<dbReference type="InterPro" id="IPR048383">
    <property type="entry name" value="TPPII_Ig-like-1"/>
</dbReference>
<dbReference type="InterPro" id="IPR048384">
    <property type="entry name" value="TPPII_GBD"/>
</dbReference>
<dbReference type="Gene3D" id="2.60.40.3170">
    <property type="match status" value="1"/>
</dbReference>
<gene>
    <name evidence="14" type="ORF">FCC1311_014932</name>
</gene>
<feature type="active site" description="Charge relay system" evidence="8">
    <location>
        <position position="40"/>
    </location>
</feature>
<comment type="similarity">
    <text evidence="2 8">Belongs to the peptidase S8 family.</text>
</comment>
<evidence type="ECO:0000259" key="13">
    <source>
        <dbReference type="Pfam" id="PF21316"/>
    </source>
</evidence>
<dbReference type="GO" id="GO:0004177">
    <property type="term" value="F:aminopeptidase activity"/>
    <property type="evidence" value="ECO:0007669"/>
    <property type="project" value="UniProtKB-KW"/>
</dbReference>
<protein>
    <submittedName>
        <fullName evidence="14">Tripeptidyl-peptidase 2</fullName>
    </submittedName>
</protein>
<keyword evidence="3" id="KW-0031">Aminopeptidase</keyword>
<keyword evidence="6 8" id="KW-0720">Serine protease</keyword>
<feature type="compositionally biased region" description="Acidic residues" evidence="9">
    <location>
        <begin position="1109"/>
        <end position="1121"/>
    </location>
</feature>
<dbReference type="InParanoid" id="A0A2R5G2M8"/>
<keyword evidence="5 8" id="KW-0378">Hydrolase</keyword>
<evidence type="ECO:0000256" key="3">
    <source>
        <dbReference type="ARBA" id="ARBA00022438"/>
    </source>
</evidence>
<sequence length="1439" mass="155181">MMDEEYPVDGLLPKRSTEASAFLEQYPKYDGRGVLVAILDTGVDPGAAGLQYTSDGKKKMVGLLDTSGGGDVAMTKVVKGKAIKEEEDCWVFDGLSGRTLCVDKSLDNPSGEWRLGLKSSFELFPSGLTSRNKRETTQQWERSQAKALRQAREELIAFDAKHKVDPTAKKSTLGRNDLIERNELKARVDLLEGFEKDREDLGEWCDCVVFRGGDGVLRALVDRSGSGDLRGVRALRPFAVYDDAEGDDFEFDKWDESSQLNFGVNIYEEGAVLSIVVDSGAHGTHVASITAGFHEAQPELNGVAPGAQIVSMKIGDGRIDGMETSAAIIRAFNACVELGVDVINMSFGEPTSAPDQGRTAELARDLVEKHGVIFVSSAGNAGPALSTVGAPGATSDALIGVGACVERAMMLADYSMKPGEGPPPKSYTWSSRGPRYDGGMGVTITAPGAAIAAVPEWTLRQKRLMNGTSMASPNAAGGIALVVSGLRALGVKYAPCMVKRALEATAVPVPGTETHAQGSGLIQVAKTFELLRTGSGGIHFETPYRIRVAGNEARTNAGLATGIYLREPWESQEKRDFVVYADPVFSTEVSEDAPRPEADMTPQRRAHLESLIMHEQKDRNKLEARLHIRCTEPWVQATPFVMLNAGTVSVKVSVDAPALPDSSDGRNQVHFAQIQAFDPARGDLPVFSVPVTVIRPEACALAPGNGPVAPAVSVARMRFEPVKRYSKVAFGPGDIVRHFVAVPEGASWMDISLRPSPGEPSSVTEGASRTFYVHCLQMRQQGNYRDDELSTAIALRQEPTAAGSRAMAVQGGGTVEICVAQYWSSLGSGPIDIEVRFAGVTPMPSKLSIGAQSAGVARVDVRAELGSVRVSPSAKLKSWSHAVRPVTARTKLELMPAGPRDSLLANPTRPSYGLMLEYTFKQAEKGKLTVRAPQLDQLLYESPYDSQMCMLFDANKRLLNYQDAWPKAVEVPKGSVTARILVRHEKVSLLERLREMPLVIERQLSSDISLGTYKTRAGATTGTQTFSPQVLSQGERCAVFFALPLYKDMAKSLPKGVAPGDVLTGLVTYGRRNGRNTAIIGTDRHPDGFPVEVAVIAAPGSGPDGPGLADDDDNESTDEPLDNATSTSSSGGDDDEDENGAAQETAADSKGEEEARGEEDEDEDEGESEAAVKRAFFAHALLPILKTRVKSLDELRKKPAKAMDGLFAEIVKEAHEVLKLAKEKYGADPADSAELAALELQIAKNEMLRAVAKHKKLLLQNDAADGDSSGRQEVTEACDRVIALVDTESLLAALPKFRAAGDLDDVGQTEKQKEANKKVQDRRSILVEALVLKTYAGNFEGIEELQEVLTRVAETKDLGLQQLRMSRFRANGRPGLALQVLEKKLAEPGAALDSLPLPLSVKELEKTKLELLKELGWPHLAKEQAVTTLHKFPPAYPPF</sequence>
<comment type="caution">
    <text evidence="14">The sequence shown here is derived from an EMBL/GenBank/DDBJ whole genome shotgun (WGS) entry which is preliminary data.</text>
</comment>
<evidence type="ECO:0000256" key="4">
    <source>
        <dbReference type="ARBA" id="ARBA00022670"/>
    </source>
</evidence>
<dbReference type="GO" id="GO:0004252">
    <property type="term" value="F:serine-type endopeptidase activity"/>
    <property type="evidence" value="ECO:0007669"/>
    <property type="project" value="UniProtKB-UniRule"/>
</dbReference>
<dbReference type="InterPro" id="IPR022229">
    <property type="entry name" value="TPPII_Ig-like-2"/>
</dbReference>
<dbReference type="OrthoDB" id="10256524at2759"/>
<feature type="region of interest" description="Disordered" evidence="9">
    <location>
        <begin position="1096"/>
        <end position="1169"/>
    </location>
</feature>
<dbReference type="GO" id="GO:0008240">
    <property type="term" value="F:tripeptidyl-peptidase activity"/>
    <property type="evidence" value="ECO:0007669"/>
    <property type="project" value="UniProtKB-EC"/>
</dbReference>
<evidence type="ECO:0000256" key="7">
    <source>
        <dbReference type="ARBA" id="ARBA00023529"/>
    </source>
</evidence>
<evidence type="ECO:0000256" key="2">
    <source>
        <dbReference type="ARBA" id="ARBA00011073"/>
    </source>
</evidence>
<dbReference type="Proteomes" id="UP000241890">
    <property type="component" value="Unassembled WGS sequence"/>
</dbReference>
<dbReference type="Gene3D" id="1.25.40.710">
    <property type="match status" value="1"/>
</dbReference>
<keyword evidence="4 8" id="KW-0645">Protease</keyword>
<dbReference type="InterPro" id="IPR046939">
    <property type="entry name" value="TPPII_C_sf"/>
</dbReference>
<dbReference type="GO" id="GO:0006508">
    <property type="term" value="P:proteolysis"/>
    <property type="evidence" value="ECO:0007669"/>
    <property type="project" value="UniProtKB-KW"/>
</dbReference>
<comment type="catalytic activity">
    <reaction evidence="7">
        <text>Hydrolysis of proteins with broad specificity for peptide bonds, and a preference for a large uncharged residue in P1. Hydrolyzes peptide amides.</text>
        <dbReference type="EC" id="3.4.21.62"/>
    </reaction>
</comment>
<proteinExistence type="inferred from homology"/>
<dbReference type="InterPro" id="IPR036852">
    <property type="entry name" value="Peptidase_S8/S53_dom_sf"/>
</dbReference>
<dbReference type="Pfam" id="PF21316">
    <property type="entry name" value="TPPII_GBD"/>
    <property type="match status" value="1"/>
</dbReference>
<dbReference type="PROSITE" id="PS00138">
    <property type="entry name" value="SUBTILASE_SER"/>
    <property type="match status" value="1"/>
</dbReference>
<evidence type="ECO:0000256" key="9">
    <source>
        <dbReference type="SAM" id="MobiDB-lite"/>
    </source>
</evidence>
<name>A0A2R5G2M8_9STRA</name>
<evidence type="ECO:0000256" key="5">
    <source>
        <dbReference type="ARBA" id="ARBA00022801"/>
    </source>
</evidence>
<feature type="domain" description="Tripeptidyl-peptidase II first Ig-like" evidence="12">
    <location>
        <begin position="561"/>
        <end position="694"/>
    </location>
</feature>
<feature type="active site" description="Charge relay system" evidence="8">
    <location>
        <position position="469"/>
    </location>
</feature>